<dbReference type="PANTHER" id="PTHR30532:SF25">
    <property type="entry name" value="IRON(III) DICITRATE-BINDING PERIPLASMIC PROTEIN"/>
    <property type="match status" value="1"/>
</dbReference>
<comment type="subcellular location">
    <subcellularLocation>
        <location evidence="1">Cell envelope</location>
    </subcellularLocation>
</comment>
<dbReference type="Proteomes" id="UP000183263">
    <property type="component" value="Unassembled WGS sequence"/>
</dbReference>
<dbReference type="GO" id="GO:1901678">
    <property type="term" value="P:iron coordination entity transport"/>
    <property type="evidence" value="ECO:0007669"/>
    <property type="project" value="UniProtKB-ARBA"/>
</dbReference>
<dbReference type="PROSITE" id="PS50983">
    <property type="entry name" value="FE_B12_PBP"/>
    <property type="match status" value="1"/>
</dbReference>
<proteinExistence type="inferred from homology"/>
<keyword evidence="6" id="KW-1185">Reference proteome</keyword>
<dbReference type="Gene3D" id="3.40.50.1980">
    <property type="entry name" value="Nitrogenase molybdenum iron protein domain"/>
    <property type="match status" value="2"/>
</dbReference>
<dbReference type="SUPFAM" id="SSF53807">
    <property type="entry name" value="Helical backbone' metal receptor"/>
    <property type="match status" value="1"/>
</dbReference>
<dbReference type="EMBL" id="FNDN01000009">
    <property type="protein sequence ID" value="SDI62968.1"/>
    <property type="molecule type" value="Genomic_DNA"/>
</dbReference>
<evidence type="ECO:0000256" key="2">
    <source>
        <dbReference type="ARBA" id="ARBA00008814"/>
    </source>
</evidence>
<dbReference type="CDD" id="cd01146">
    <property type="entry name" value="FhuD"/>
    <property type="match status" value="1"/>
</dbReference>
<keyword evidence="3" id="KW-0813">Transport</keyword>
<evidence type="ECO:0000256" key="1">
    <source>
        <dbReference type="ARBA" id="ARBA00004196"/>
    </source>
</evidence>
<evidence type="ECO:0000256" key="4">
    <source>
        <dbReference type="ARBA" id="ARBA00022729"/>
    </source>
</evidence>
<dbReference type="AlphaFoldDB" id="A0A1G8M4T8"/>
<dbReference type="GO" id="GO:0030288">
    <property type="term" value="C:outer membrane-bounded periplasmic space"/>
    <property type="evidence" value="ECO:0007669"/>
    <property type="project" value="TreeGrafter"/>
</dbReference>
<evidence type="ECO:0000256" key="3">
    <source>
        <dbReference type="ARBA" id="ARBA00022448"/>
    </source>
</evidence>
<evidence type="ECO:0000313" key="6">
    <source>
        <dbReference type="Proteomes" id="UP000183263"/>
    </source>
</evidence>
<comment type="similarity">
    <text evidence="2">Belongs to the bacterial solute-binding protein 8 family.</text>
</comment>
<keyword evidence="4" id="KW-0732">Signal</keyword>
<organism evidence="5 6">
    <name type="scientific">Rhodococcus triatomae</name>
    <dbReference type="NCBI Taxonomy" id="300028"/>
    <lineage>
        <taxon>Bacteria</taxon>
        <taxon>Bacillati</taxon>
        <taxon>Actinomycetota</taxon>
        <taxon>Actinomycetes</taxon>
        <taxon>Mycobacteriales</taxon>
        <taxon>Nocardiaceae</taxon>
        <taxon>Rhodococcus</taxon>
    </lineage>
</organism>
<name>A0A1G8M4T8_9NOCA</name>
<gene>
    <name evidence="5" type="ORF">SAMN05444695_109106</name>
</gene>
<reference evidence="5 6" key="1">
    <citation type="submission" date="2016-10" db="EMBL/GenBank/DDBJ databases">
        <authorList>
            <person name="de Groot N.N."/>
        </authorList>
    </citation>
    <scope>NUCLEOTIDE SEQUENCE [LARGE SCALE GENOMIC DNA]</scope>
    <source>
        <strain evidence="5 6">DSM 44892</strain>
    </source>
</reference>
<dbReference type="Pfam" id="PF01497">
    <property type="entry name" value="Peripla_BP_2"/>
    <property type="match status" value="1"/>
</dbReference>
<protein>
    <submittedName>
        <fullName evidence="5">Iron complex transport system substrate-binding protein</fullName>
    </submittedName>
</protein>
<dbReference type="PANTHER" id="PTHR30532">
    <property type="entry name" value="IRON III DICITRATE-BINDING PERIPLASMIC PROTEIN"/>
    <property type="match status" value="1"/>
</dbReference>
<sequence length="325" mass="34165">MTVAYAAKTVDDVRWNQIVDDLTRRQFGAGLGVAALAALAAACSGSDAATGDTSGTRAVEHARGVTDVPFRAERVVVLDSLPIDTVVSLGVTPVGAAEAGSASSLPEYLGSGLDGTESVGKIAEPNLESIARLQPDLILSNDQRHGEIYESLSNIAPTVFAASPAVDWQGSIHLYADALGRTETADEALTRYHERTAALKERFAANPRTAHILRVVDPGVRLHGPRTFGGSVLTEAGLLVTGHEWDAKNDMAELSLEHVGLVDSDLLFIANNLPEGDLGLPPELVSQFGAAESGGIRQVDYRIWITGIGLAGANRILDDLETALA</sequence>
<dbReference type="RefSeq" id="WP_072736862.1">
    <property type="nucleotide sequence ID" value="NZ_CP048813.1"/>
</dbReference>
<dbReference type="InterPro" id="IPR002491">
    <property type="entry name" value="ABC_transptr_periplasmic_BD"/>
</dbReference>
<dbReference type="OrthoDB" id="9793175at2"/>
<evidence type="ECO:0000313" key="5">
    <source>
        <dbReference type="EMBL" id="SDI62968.1"/>
    </source>
</evidence>
<dbReference type="InterPro" id="IPR051313">
    <property type="entry name" value="Bact_iron-sidero_bind"/>
</dbReference>
<accession>A0A1G8M4T8</accession>